<reference evidence="1 2" key="1">
    <citation type="submission" date="2014-04" db="EMBL/GenBank/DDBJ databases">
        <authorList>
            <consortium name="DOE Joint Genome Institute"/>
            <person name="Kuo A."/>
            <person name="Girlanda M."/>
            <person name="Perotto S."/>
            <person name="Kohler A."/>
            <person name="Nagy L.G."/>
            <person name="Floudas D."/>
            <person name="Copeland A."/>
            <person name="Barry K.W."/>
            <person name="Cichocki N."/>
            <person name="Veneault-Fourrey C."/>
            <person name="LaButti K."/>
            <person name="Lindquist E.A."/>
            <person name="Lipzen A."/>
            <person name="Lundell T."/>
            <person name="Morin E."/>
            <person name="Murat C."/>
            <person name="Sun H."/>
            <person name="Tunlid A."/>
            <person name="Henrissat B."/>
            <person name="Grigoriev I.V."/>
            <person name="Hibbett D.S."/>
            <person name="Martin F."/>
            <person name="Nordberg H.P."/>
            <person name="Cantor M.N."/>
            <person name="Hua S.X."/>
        </authorList>
    </citation>
    <scope>NUCLEOTIDE SEQUENCE [LARGE SCALE GENOMIC DNA]</scope>
    <source>
        <strain evidence="1 2">MUT 4182</strain>
    </source>
</reference>
<dbReference type="EMBL" id="KN823125">
    <property type="protein sequence ID" value="KIO21846.1"/>
    <property type="molecule type" value="Genomic_DNA"/>
</dbReference>
<protein>
    <submittedName>
        <fullName evidence="1">Uncharacterized protein</fullName>
    </submittedName>
</protein>
<keyword evidence="2" id="KW-1185">Reference proteome</keyword>
<dbReference type="AlphaFoldDB" id="A0A0C3QAH3"/>
<gene>
    <name evidence="1" type="ORF">M407DRAFT_28558</name>
</gene>
<accession>A0A0C3QAH3</accession>
<sequence length="122" mass="14047">MAPVAAEINAAASNADLGPRGNDGIALTYFDVRRNHPTYIKYKWSHHKRSPRKFTAWLRNVKTQDHYKARPTVWTSAGQSQVGLNSLDNKKGEYQLVLTEHNNWNNVYARSETFHIWSNDFS</sequence>
<evidence type="ECO:0000313" key="2">
    <source>
        <dbReference type="Proteomes" id="UP000054248"/>
    </source>
</evidence>
<proteinExistence type="predicted"/>
<dbReference type="HOGENOM" id="CLU_130037_0_0_1"/>
<name>A0A0C3QAH3_9AGAM</name>
<reference evidence="2" key="2">
    <citation type="submission" date="2015-01" db="EMBL/GenBank/DDBJ databases">
        <title>Evolutionary Origins and Diversification of the Mycorrhizal Mutualists.</title>
        <authorList>
            <consortium name="DOE Joint Genome Institute"/>
            <consortium name="Mycorrhizal Genomics Consortium"/>
            <person name="Kohler A."/>
            <person name="Kuo A."/>
            <person name="Nagy L.G."/>
            <person name="Floudas D."/>
            <person name="Copeland A."/>
            <person name="Barry K.W."/>
            <person name="Cichocki N."/>
            <person name="Veneault-Fourrey C."/>
            <person name="LaButti K."/>
            <person name="Lindquist E.A."/>
            <person name="Lipzen A."/>
            <person name="Lundell T."/>
            <person name="Morin E."/>
            <person name="Murat C."/>
            <person name="Riley R."/>
            <person name="Ohm R."/>
            <person name="Sun H."/>
            <person name="Tunlid A."/>
            <person name="Henrissat B."/>
            <person name="Grigoriev I.V."/>
            <person name="Hibbett D.S."/>
            <person name="Martin F."/>
        </authorList>
    </citation>
    <scope>NUCLEOTIDE SEQUENCE [LARGE SCALE GENOMIC DNA]</scope>
    <source>
        <strain evidence="2">MUT 4182</strain>
    </source>
</reference>
<organism evidence="1 2">
    <name type="scientific">Tulasnella calospora MUT 4182</name>
    <dbReference type="NCBI Taxonomy" id="1051891"/>
    <lineage>
        <taxon>Eukaryota</taxon>
        <taxon>Fungi</taxon>
        <taxon>Dikarya</taxon>
        <taxon>Basidiomycota</taxon>
        <taxon>Agaricomycotina</taxon>
        <taxon>Agaricomycetes</taxon>
        <taxon>Cantharellales</taxon>
        <taxon>Tulasnellaceae</taxon>
        <taxon>Tulasnella</taxon>
    </lineage>
</organism>
<dbReference type="Proteomes" id="UP000054248">
    <property type="component" value="Unassembled WGS sequence"/>
</dbReference>
<dbReference type="OrthoDB" id="3142854at2759"/>
<evidence type="ECO:0000313" key="1">
    <source>
        <dbReference type="EMBL" id="KIO21846.1"/>
    </source>
</evidence>